<dbReference type="SUPFAM" id="SSF50494">
    <property type="entry name" value="Trypsin-like serine proteases"/>
    <property type="match status" value="1"/>
</dbReference>
<dbReference type="EMBL" id="CP000866">
    <property type="protein sequence ID" value="ABX13569.1"/>
    <property type="molecule type" value="Genomic_DNA"/>
</dbReference>
<feature type="domain" description="PDZ" evidence="3">
    <location>
        <begin position="286"/>
        <end position="369"/>
    </location>
</feature>
<gene>
    <name evidence="4" type="ordered locus">Nmar_1673</name>
</gene>
<dbReference type="EnsemblBacteria" id="ABX13569">
    <property type="protein sequence ID" value="ABX13569"/>
    <property type="gene ID" value="Nmar_1673"/>
</dbReference>
<keyword evidence="5" id="KW-1185">Reference proteome</keyword>
<dbReference type="SUPFAM" id="SSF50156">
    <property type="entry name" value="PDZ domain-like"/>
    <property type="match status" value="1"/>
</dbReference>
<dbReference type="PANTHER" id="PTHR43343:SF3">
    <property type="entry name" value="PROTEASE DO-LIKE 8, CHLOROPLASTIC"/>
    <property type="match status" value="1"/>
</dbReference>
<dbReference type="eggNOG" id="arCOG02833">
    <property type="taxonomic scope" value="Archaea"/>
</dbReference>
<dbReference type="FunCoup" id="A9A2P2">
    <property type="interactions" value="83"/>
</dbReference>
<dbReference type="Gene3D" id="2.30.42.10">
    <property type="match status" value="1"/>
</dbReference>
<dbReference type="PANTHER" id="PTHR43343">
    <property type="entry name" value="PEPTIDASE S12"/>
    <property type="match status" value="1"/>
</dbReference>
<dbReference type="GO" id="GO:0006508">
    <property type="term" value="P:proteolysis"/>
    <property type="evidence" value="ECO:0007669"/>
    <property type="project" value="UniProtKB-KW"/>
</dbReference>
<reference evidence="4 5" key="1">
    <citation type="journal article" date="2010" name="Proc. Natl. Acad. Sci. U.S.A.">
        <title>Nitrosopumilus maritimus genome reveals unique mechanisms for nitrification and autotrophy in globally distributed marine crenarchaea.</title>
        <authorList>
            <person name="Walker C.B."/>
            <person name="de la Torre J.R."/>
            <person name="Klotz M.G."/>
            <person name="Urakawa H."/>
            <person name="Pinel N."/>
            <person name="Arp D.J."/>
            <person name="Brochier-Armanet C."/>
            <person name="Chain P.S."/>
            <person name="Chan P.P."/>
            <person name="Gollabgir A."/>
            <person name="Hemp J."/>
            <person name="Hugler M."/>
            <person name="Karr E.A."/>
            <person name="Konneke M."/>
            <person name="Shin M."/>
            <person name="Lawton T.J."/>
            <person name="Lowe T."/>
            <person name="Martens-Habbena W."/>
            <person name="Sayavedra-Soto L.A."/>
            <person name="Lang D."/>
            <person name="Sievert S.M."/>
            <person name="Rosenzweig A.C."/>
            <person name="Manning G."/>
            <person name="Stahl D.A."/>
        </authorList>
    </citation>
    <scope>NUCLEOTIDE SEQUENCE [LARGE SCALE GENOMIC DNA]</scope>
    <source>
        <strain evidence="4 5">SCM1</strain>
    </source>
</reference>
<dbReference type="EC" id="1.3.1.74" evidence="4"/>
<dbReference type="AlphaFoldDB" id="A9A2P2"/>
<dbReference type="InterPro" id="IPR009003">
    <property type="entry name" value="Peptidase_S1_PA"/>
</dbReference>
<name>A9A2P2_NITMS</name>
<dbReference type="GO" id="GO:0004252">
    <property type="term" value="F:serine-type endopeptidase activity"/>
    <property type="evidence" value="ECO:0007669"/>
    <property type="project" value="InterPro"/>
</dbReference>
<keyword evidence="1" id="KW-0645">Protease</keyword>
<dbReference type="Gene3D" id="2.40.10.120">
    <property type="match status" value="1"/>
</dbReference>
<dbReference type="Pfam" id="PF13180">
    <property type="entry name" value="PDZ_2"/>
    <property type="match status" value="1"/>
</dbReference>
<dbReference type="CDD" id="cd06779">
    <property type="entry name" value="cpPDZ_Deg_HtrA-like"/>
    <property type="match status" value="1"/>
</dbReference>
<dbReference type="GO" id="GO:0008233">
    <property type="term" value="F:peptidase activity"/>
    <property type="evidence" value="ECO:0000318"/>
    <property type="project" value="GO_Central"/>
</dbReference>
<dbReference type="InParanoid" id="A9A2P2"/>
<proteinExistence type="predicted"/>
<evidence type="ECO:0000259" key="3">
    <source>
        <dbReference type="Pfam" id="PF13180"/>
    </source>
</evidence>
<dbReference type="InterPro" id="IPR051201">
    <property type="entry name" value="Chloro_Bact_Ser_Proteases"/>
</dbReference>
<dbReference type="InterPro" id="IPR001478">
    <property type="entry name" value="PDZ"/>
</dbReference>
<evidence type="ECO:0000256" key="2">
    <source>
        <dbReference type="ARBA" id="ARBA00022801"/>
    </source>
</evidence>
<dbReference type="GO" id="GO:0032440">
    <property type="term" value="F:2-alkenal reductase [NAD(P)H] activity"/>
    <property type="evidence" value="ECO:0007669"/>
    <property type="project" value="UniProtKB-EC"/>
</dbReference>
<dbReference type="KEGG" id="nmr:Nmar_1673"/>
<dbReference type="RefSeq" id="WP_012216055.1">
    <property type="nucleotide sequence ID" value="NC_010085.1"/>
</dbReference>
<evidence type="ECO:0000313" key="4">
    <source>
        <dbReference type="EMBL" id="ABX13569.1"/>
    </source>
</evidence>
<organism evidence="4 5">
    <name type="scientific">Nitrosopumilus maritimus (strain SCM1)</name>
    <dbReference type="NCBI Taxonomy" id="436308"/>
    <lineage>
        <taxon>Archaea</taxon>
        <taxon>Nitrososphaerota</taxon>
        <taxon>Nitrososphaeria</taxon>
        <taxon>Nitrosopumilales</taxon>
        <taxon>Nitrosopumilaceae</taxon>
        <taxon>Nitrosopumilus</taxon>
    </lineage>
</organism>
<keyword evidence="2" id="KW-0378">Hydrolase</keyword>
<keyword evidence="4" id="KW-0560">Oxidoreductase</keyword>
<evidence type="ECO:0000256" key="1">
    <source>
        <dbReference type="ARBA" id="ARBA00022670"/>
    </source>
</evidence>
<dbReference type="Pfam" id="PF13365">
    <property type="entry name" value="Trypsin_2"/>
    <property type="match status" value="1"/>
</dbReference>
<dbReference type="InterPro" id="IPR036034">
    <property type="entry name" value="PDZ_sf"/>
</dbReference>
<dbReference type="PRINTS" id="PR00834">
    <property type="entry name" value="PROTEASES2C"/>
</dbReference>
<dbReference type="InterPro" id="IPR001940">
    <property type="entry name" value="Peptidase_S1C"/>
</dbReference>
<evidence type="ECO:0000313" key="5">
    <source>
        <dbReference type="Proteomes" id="UP000000792"/>
    </source>
</evidence>
<dbReference type="Proteomes" id="UP000000792">
    <property type="component" value="Chromosome"/>
</dbReference>
<dbReference type="STRING" id="436308.Nmar_1673"/>
<dbReference type="HOGENOM" id="CLU_020120_2_0_2"/>
<dbReference type="GeneID" id="5774353"/>
<accession>A9A2P2</accession>
<dbReference type="OrthoDB" id="350578at2157"/>
<protein>
    <submittedName>
        <fullName evidence="4">2-alkenal reductase</fullName>
        <ecNumber evidence="4">1.3.1.74</ecNumber>
    </submittedName>
</protein>
<dbReference type="PhylomeDB" id="A9A2P2"/>
<sequence>MYESKISLGGLSIVSAVVLVATIFSASFVPGIVNVTAETTSSEILDSEVRDKSIKNSPDNLSLTQIFEQSESGIVSIAVTKSSIINSGGVGSGFVYDDTGNIITNSHVVENAKKIIVTFIDGRSYNAKVVGTDAYSDLAVIKINVDESILDPLILGNSDSIKVGERVTAIGNPYGLSGSMTAGIVSQIGRLIPSQNSGFTIPDVIQTDAAINPGNSGGPLLNMKGDVVGVTTAIYSRDGGFSGVGFAIPSNTVNKIIPFLIKDGSYNHPWVGITSINITPDIADILELEDATGIMIMNVVKDGPADKSDLMGSSEIIEKNGIQYTLGGDVILAIDDVEVRKVDDLITHLQKEKSVGDTTTLKILRDDKIIFKDILLEKRPD</sequence>